<dbReference type="AlphaFoldDB" id="A0A6J7QSU5"/>
<dbReference type="PROSITE" id="PS50995">
    <property type="entry name" value="HTH_MARR_2"/>
    <property type="match status" value="1"/>
</dbReference>
<sequence>MTASPLGDAAEIERLAAALARITRTTRRRTKLPLGASSISALAIVVDQGPTRLGDLAKIEGITPATLSRIIAVLEEEGYARRSSDESDRRSSFLEVTPAGRRMLTKARKDRALVVRASVERLTTDERQLLSAALPALESLADAGE</sequence>
<dbReference type="InterPro" id="IPR036388">
    <property type="entry name" value="WH-like_DNA-bd_sf"/>
</dbReference>
<dbReference type="Pfam" id="PF01047">
    <property type="entry name" value="MarR"/>
    <property type="match status" value="1"/>
</dbReference>
<evidence type="ECO:0000313" key="2">
    <source>
        <dbReference type="EMBL" id="CAB4942707.1"/>
    </source>
</evidence>
<accession>A0A6J7QSU5</accession>
<proteinExistence type="predicted"/>
<dbReference type="EMBL" id="CAFBPU010000003">
    <property type="protein sequence ID" value="CAB5019936.1"/>
    <property type="molecule type" value="Genomic_DNA"/>
</dbReference>
<dbReference type="GO" id="GO:0003700">
    <property type="term" value="F:DNA-binding transcription factor activity"/>
    <property type="evidence" value="ECO:0007669"/>
    <property type="project" value="InterPro"/>
</dbReference>
<gene>
    <name evidence="2" type="ORF">UFOPK3752_01163</name>
    <name evidence="3" type="ORF">UFOPK4150_00183</name>
</gene>
<feature type="domain" description="HTH marR-type" evidence="1">
    <location>
        <begin position="12"/>
        <end position="139"/>
    </location>
</feature>
<protein>
    <submittedName>
        <fullName evidence="3">Unannotated protein</fullName>
    </submittedName>
</protein>
<dbReference type="PANTHER" id="PTHR39515">
    <property type="entry name" value="CONSERVED PROTEIN"/>
    <property type="match status" value="1"/>
</dbReference>
<dbReference type="SMART" id="SM00347">
    <property type="entry name" value="HTH_MARR"/>
    <property type="match status" value="1"/>
</dbReference>
<dbReference type="InterPro" id="IPR052526">
    <property type="entry name" value="HTH-type_Bedaq_tolerance"/>
</dbReference>
<dbReference type="Gene3D" id="1.10.10.10">
    <property type="entry name" value="Winged helix-like DNA-binding domain superfamily/Winged helix DNA-binding domain"/>
    <property type="match status" value="1"/>
</dbReference>
<organism evidence="3">
    <name type="scientific">freshwater metagenome</name>
    <dbReference type="NCBI Taxonomy" id="449393"/>
    <lineage>
        <taxon>unclassified sequences</taxon>
        <taxon>metagenomes</taxon>
        <taxon>ecological metagenomes</taxon>
    </lineage>
</organism>
<dbReference type="EMBL" id="CAFBND010000040">
    <property type="protein sequence ID" value="CAB4942707.1"/>
    <property type="molecule type" value="Genomic_DNA"/>
</dbReference>
<evidence type="ECO:0000259" key="1">
    <source>
        <dbReference type="PROSITE" id="PS50995"/>
    </source>
</evidence>
<evidence type="ECO:0000313" key="3">
    <source>
        <dbReference type="EMBL" id="CAB5019936.1"/>
    </source>
</evidence>
<dbReference type="SUPFAM" id="SSF46785">
    <property type="entry name" value="Winged helix' DNA-binding domain"/>
    <property type="match status" value="1"/>
</dbReference>
<reference evidence="3" key="1">
    <citation type="submission" date="2020-05" db="EMBL/GenBank/DDBJ databases">
        <authorList>
            <person name="Chiriac C."/>
            <person name="Salcher M."/>
            <person name="Ghai R."/>
            <person name="Kavagutti S V."/>
        </authorList>
    </citation>
    <scope>NUCLEOTIDE SEQUENCE</scope>
</reference>
<dbReference type="InterPro" id="IPR036390">
    <property type="entry name" value="WH_DNA-bd_sf"/>
</dbReference>
<name>A0A6J7QSU5_9ZZZZ</name>
<dbReference type="InterPro" id="IPR000835">
    <property type="entry name" value="HTH_MarR-typ"/>
</dbReference>
<dbReference type="PANTHER" id="PTHR39515:SF2">
    <property type="entry name" value="HTH-TYPE TRANSCRIPTIONAL REGULATOR RV0880"/>
    <property type="match status" value="1"/>
</dbReference>